<dbReference type="InterPro" id="IPR029044">
    <property type="entry name" value="Nucleotide-diphossugar_trans"/>
</dbReference>
<dbReference type="EMBL" id="NAJN01000960">
    <property type="protein sequence ID" value="TKA66987.1"/>
    <property type="molecule type" value="Genomic_DNA"/>
</dbReference>
<dbReference type="SUPFAM" id="SSF53448">
    <property type="entry name" value="Nucleotide-diphospho-sugar transferases"/>
    <property type="match status" value="1"/>
</dbReference>
<reference evidence="2 4" key="1">
    <citation type="submission" date="2017-03" db="EMBL/GenBank/DDBJ databases">
        <title>Genomes of endolithic fungi from Antarctica.</title>
        <authorList>
            <person name="Coleine C."/>
            <person name="Masonjones S."/>
            <person name="Stajich J.E."/>
        </authorList>
    </citation>
    <scope>NUCLEOTIDE SEQUENCE [LARGE SCALE GENOMIC DNA]</scope>
    <source>
        <strain evidence="2 4">CCFEE 5187</strain>
    </source>
</reference>
<dbReference type="AlphaFoldDB" id="A0A4U0WV74"/>
<sequence length="351" mass="37812">MVSPPPPPDPSSDPSSRRFTPQITHPDLTSHESVNTDESLDVKAIGKIENLRPLLLLGSQSTRMGMPKHLLPWVDGRPVYLHLLAVLAATMRREGYAPEAGEGRGVVTVYVSARRGTAWGVEGAKAVEGVEVEIVYDDVGAGEDGDGDGEQERREANVSRGPAAGLLAAHALHPSATFLTVPIDHALLTPAALSHLLSSHPGPPSPSPSRSQLQPSQRVPLVTCFVNAAGFAELLIGIWSPAALEALRGNVARGAWGPSRVGARKRDTGEDKVSEGDLPILTEEEREQRWNKAFAALEGKVTDLAQAKTDSQSRRIALRSRRKSSGRQLLLLKFTPDQAEALPKRRIRVQL</sequence>
<dbReference type="Gene3D" id="3.90.550.10">
    <property type="entry name" value="Spore Coat Polysaccharide Biosynthesis Protein SpsA, Chain A"/>
    <property type="match status" value="1"/>
</dbReference>
<keyword evidence="4" id="KW-1185">Reference proteome</keyword>
<comment type="caution">
    <text evidence="2">The sequence shown here is derived from an EMBL/GenBank/DDBJ whole genome shotgun (WGS) entry which is preliminary data.</text>
</comment>
<feature type="region of interest" description="Disordered" evidence="1">
    <location>
        <begin position="139"/>
        <end position="159"/>
    </location>
</feature>
<evidence type="ECO:0000313" key="2">
    <source>
        <dbReference type="EMBL" id="TKA66473.1"/>
    </source>
</evidence>
<organism evidence="2 4">
    <name type="scientific">Cryomyces minteri</name>
    <dbReference type="NCBI Taxonomy" id="331657"/>
    <lineage>
        <taxon>Eukaryota</taxon>
        <taxon>Fungi</taxon>
        <taxon>Dikarya</taxon>
        <taxon>Ascomycota</taxon>
        <taxon>Pezizomycotina</taxon>
        <taxon>Dothideomycetes</taxon>
        <taxon>Dothideomycetes incertae sedis</taxon>
        <taxon>Cryomyces</taxon>
    </lineage>
</organism>
<evidence type="ECO:0000313" key="4">
    <source>
        <dbReference type="Proteomes" id="UP000308768"/>
    </source>
</evidence>
<proteinExistence type="predicted"/>
<accession>A0A4U0WV74</accession>
<dbReference type="EMBL" id="NAJN01001016">
    <property type="protein sequence ID" value="TKA66473.1"/>
    <property type="molecule type" value="Genomic_DNA"/>
</dbReference>
<name>A0A4U0WV74_9PEZI</name>
<feature type="region of interest" description="Disordered" evidence="1">
    <location>
        <begin position="1"/>
        <end position="33"/>
    </location>
</feature>
<evidence type="ECO:0000256" key="1">
    <source>
        <dbReference type="SAM" id="MobiDB-lite"/>
    </source>
</evidence>
<protein>
    <submittedName>
        <fullName evidence="2">Uncharacterized protein</fullName>
    </submittedName>
</protein>
<feature type="compositionally biased region" description="Acidic residues" evidence="1">
    <location>
        <begin position="139"/>
        <end position="149"/>
    </location>
</feature>
<dbReference type="OrthoDB" id="20872at2759"/>
<evidence type="ECO:0000313" key="3">
    <source>
        <dbReference type="EMBL" id="TKA66987.1"/>
    </source>
</evidence>
<gene>
    <name evidence="2" type="ORF">B0A49_09455</name>
    <name evidence="3" type="ORF">B0A49_09843</name>
</gene>
<dbReference type="Proteomes" id="UP000308768">
    <property type="component" value="Unassembled WGS sequence"/>
</dbReference>
<feature type="compositionally biased region" description="Pro residues" evidence="1">
    <location>
        <begin position="1"/>
        <end position="11"/>
    </location>
</feature>